<dbReference type="InterPro" id="IPR050691">
    <property type="entry name" value="Hyaluronan_bind_Proteoglycan"/>
</dbReference>
<dbReference type="Proteomes" id="UP001059041">
    <property type="component" value="Linkage Group LG3"/>
</dbReference>
<dbReference type="InterPro" id="IPR036179">
    <property type="entry name" value="Ig-like_dom_sf"/>
</dbReference>
<organism evidence="12 13">
    <name type="scientific">Triplophysa rosa</name>
    <name type="common">Cave loach</name>
    <dbReference type="NCBI Taxonomy" id="992332"/>
    <lineage>
        <taxon>Eukaryota</taxon>
        <taxon>Metazoa</taxon>
        <taxon>Chordata</taxon>
        <taxon>Craniata</taxon>
        <taxon>Vertebrata</taxon>
        <taxon>Euteleostomi</taxon>
        <taxon>Actinopterygii</taxon>
        <taxon>Neopterygii</taxon>
        <taxon>Teleostei</taxon>
        <taxon>Ostariophysi</taxon>
        <taxon>Cypriniformes</taxon>
        <taxon>Nemacheilidae</taxon>
        <taxon>Triplophysa</taxon>
    </lineage>
</organism>
<dbReference type="GO" id="GO:0045202">
    <property type="term" value="C:synapse"/>
    <property type="evidence" value="ECO:0007669"/>
    <property type="project" value="TreeGrafter"/>
</dbReference>
<dbReference type="GO" id="GO:0007155">
    <property type="term" value="P:cell adhesion"/>
    <property type="evidence" value="ECO:0007669"/>
    <property type="project" value="InterPro"/>
</dbReference>
<dbReference type="SMART" id="SM00445">
    <property type="entry name" value="LINK"/>
    <property type="match status" value="2"/>
</dbReference>
<dbReference type="PROSITE" id="PS50963">
    <property type="entry name" value="LINK_2"/>
    <property type="match status" value="2"/>
</dbReference>
<protein>
    <submittedName>
        <fullName evidence="12">Aggrecan core protein</fullName>
    </submittedName>
</protein>
<feature type="region of interest" description="Disordered" evidence="8">
    <location>
        <begin position="394"/>
        <end position="425"/>
    </location>
</feature>
<dbReference type="PRINTS" id="PR01265">
    <property type="entry name" value="LINKMODULE"/>
</dbReference>
<feature type="domain" description="Link" evidence="11">
    <location>
        <begin position="256"/>
        <end position="353"/>
    </location>
</feature>
<keyword evidence="5 7" id="KW-1015">Disulfide bond</keyword>
<evidence type="ECO:0000256" key="5">
    <source>
        <dbReference type="ARBA" id="ARBA00023157"/>
    </source>
</evidence>
<evidence type="ECO:0000313" key="13">
    <source>
        <dbReference type="Proteomes" id="UP001059041"/>
    </source>
</evidence>
<name>A0A9W8C9J0_TRIRA</name>
<evidence type="ECO:0000256" key="8">
    <source>
        <dbReference type="SAM" id="MobiDB-lite"/>
    </source>
</evidence>
<keyword evidence="9" id="KW-0732">Signal</keyword>
<dbReference type="CDD" id="cd03517">
    <property type="entry name" value="Link_domain_CSPGs_modules_1_3"/>
    <property type="match status" value="1"/>
</dbReference>
<comment type="caution">
    <text evidence="7">Lacks conserved residue(s) required for the propagation of feature annotation.</text>
</comment>
<comment type="subcellular location">
    <subcellularLocation>
        <location evidence="1">Secreted</location>
    </subcellularLocation>
</comment>
<dbReference type="GO" id="GO:0002052">
    <property type="term" value="P:positive regulation of neuroblast proliferation"/>
    <property type="evidence" value="ECO:0007669"/>
    <property type="project" value="TreeGrafter"/>
</dbReference>
<accession>A0A9W8C9J0</accession>
<feature type="disulfide bond" evidence="7">
    <location>
        <begin position="202"/>
        <end position="223"/>
    </location>
</feature>
<sequence>MSLTLLLLCSCLSVISSTPVFFGDMADQDSTISVSIPLEQPLRPLLGGSMVIPCYFQDNVVRDPGATTISPLSHRIKWSYIYKGTISLILVATGGLVKVETDYLDRVHMVNYPMVPSDATIEISELRSKDSGTYRCEIMQGIEDNYDSVEMQVQGILFHYRAISTRYTLTFETAKAACIQNSAVIATPAQLQAAFDDGFHQCDAGWLSDQTVRYPIHEPREPCYGDKENFPGVRTYGVRDVNETYDVYCFADKMIGKVFYSFSAEKFTFSEAEEQCAKLGAQLATTGQLYLAWMTGMDVCNAGWLADRSVRYPINTRRPQCGGGLLGVRTVYLFPNQTGYPHPDSRYDAICYREQEVKVSKTSPFPEIYTITDSGFSVATVTLSPLDYTQQVTTNEEARGETEETLNITSTEDPLSISPNTTETSSLVEEEVIEVATAQPDLGYDITKDNVTTVHPIVPPFSVDMTGSGSASGHPDHSSGDVSGSGSASVLGMHLDRGLHRVILVSVLGMHLDRGLHRVIMVSVLGMHLDRGLHRVIQITVLGMYLDRGLHRVIQIKVLMMYLDKALHQVILISVLGIFLDQAQHQAILI</sequence>
<dbReference type="PROSITE" id="PS50835">
    <property type="entry name" value="IG_LIKE"/>
    <property type="match status" value="1"/>
</dbReference>
<dbReference type="AlphaFoldDB" id="A0A9W8C9J0"/>
<dbReference type="SUPFAM" id="SSF48726">
    <property type="entry name" value="Immunoglobulin"/>
    <property type="match status" value="1"/>
</dbReference>
<dbReference type="SUPFAM" id="SSF56436">
    <property type="entry name" value="C-type lectin-like"/>
    <property type="match status" value="2"/>
</dbReference>
<dbReference type="EMBL" id="JAFHDT010000003">
    <property type="protein sequence ID" value="KAI7812005.1"/>
    <property type="molecule type" value="Genomic_DNA"/>
</dbReference>
<dbReference type="Gene3D" id="2.60.40.10">
    <property type="entry name" value="Immunoglobulins"/>
    <property type="match status" value="1"/>
</dbReference>
<dbReference type="PANTHER" id="PTHR22804">
    <property type="entry name" value="AGGRECAN/VERSICAN PROTEOGLYCAN"/>
    <property type="match status" value="1"/>
</dbReference>
<dbReference type="FunFam" id="3.10.100.10:FF:000009">
    <property type="entry name" value="Aggrecan core protein"/>
    <property type="match status" value="1"/>
</dbReference>
<dbReference type="GO" id="GO:0005540">
    <property type="term" value="F:hyaluronic acid binding"/>
    <property type="evidence" value="ECO:0007669"/>
    <property type="project" value="InterPro"/>
</dbReference>
<evidence type="ECO:0000259" key="11">
    <source>
        <dbReference type="PROSITE" id="PS50963"/>
    </source>
</evidence>
<feature type="region of interest" description="Disordered" evidence="8">
    <location>
        <begin position="465"/>
        <end position="485"/>
    </location>
</feature>
<feature type="chain" id="PRO_5040999231" evidence="9">
    <location>
        <begin position="18"/>
        <end position="590"/>
    </location>
</feature>
<comment type="caution">
    <text evidence="12">The sequence shown here is derived from an EMBL/GenBank/DDBJ whole genome shotgun (WGS) entry which is preliminary data.</text>
</comment>
<dbReference type="CDD" id="cd03520">
    <property type="entry name" value="Link_domain_CSPGs_modules_2_4"/>
    <property type="match status" value="1"/>
</dbReference>
<dbReference type="GO" id="GO:0007417">
    <property type="term" value="P:central nervous system development"/>
    <property type="evidence" value="ECO:0007669"/>
    <property type="project" value="TreeGrafter"/>
</dbReference>
<dbReference type="InterPro" id="IPR003599">
    <property type="entry name" value="Ig_sub"/>
</dbReference>
<evidence type="ECO:0000259" key="10">
    <source>
        <dbReference type="PROSITE" id="PS50835"/>
    </source>
</evidence>
<dbReference type="InterPro" id="IPR016186">
    <property type="entry name" value="C-type_lectin-like/link_sf"/>
</dbReference>
<evidence type="ECO:0000256" key="9">
    <source>
        <dbReference type="SAM" id="SignalP"/>
    </source>
</evidence>
<evidence type="ECO:0000256" key="4">
    <source>
        <dbReference type="ARBA" id="ARBA00022737"/>
    </source>
</evidence>
<evidence type="ECO:0000256" key="6">
    <source>
        <dbReference type="ARBA" id="ARBA00023319"/>
    </source>
</evidence>
<dbReference type="InterPro" id="IPR000538">
    <property type="entry name" value="Link_dom"/>
</dbReference>
<keyword evidence="6" id="KW-0393">Immunoglobulin domain</keyword>
<evidence type="ECO:0000256" key="2">
    <source>
        <dbReference type="ARBA" id="ARBA00006838"/>
    </source>
</evidence>
<dbReference type="PANTHER" id="PTHR22804:SF42">
    <property type="entry name" value="AGGRECAN CORE PROTEIN"/>
    <property type="match status" value="1"/>
</dbReference>
<dbReference type="GO" id="GO:0001501">
    <property type="term" value="P:skeletal system development"/>
    <property type="evidence" value="ECO:0007669"/>
    <property type="project" value="TreeGrafter"/>
</dbReference>
<reference evidence="12" key="1">
    <citation type="submission" date="2021-02" db="EMBL/GenBank/DDBJ databases">
        <title>Comparative genomics reveals that relaxation of natural selection precedes convergent phenotypic evolution of cavefish.</title>
        <authorList>
            <person name="Peng Z."/>
        </authorList>
    </citation>
    <scope>NUCLEOTIDE SEQUENCE</scope>
    <source>
        <tissue evidence="12">Muscle</tissue>
    </source>
</reference>
<evidence type="ECO:0000256" key="1">
    <source>
        <dbReference type="ARBA" id="ARBA00004613"/>
    </source>
</evidence>
<dbReference type="GO" id="GO:0005615">
    <property type="term" value="C:extracellular space"/>
    <property type="evidence" value="ECO:0007669"/>
    <property type="project" value="TreeGrafter"/>
</dbReference>
<dbReference type="Gene3D" id="3.10.100.10">
    <property type="entry name" value="Mannose-Binding Protein A, subunit A"/>
    <property type="match status" value="2"/>
</dbReference>
<dbReference type="Pfam" id="PF00193">
    <property type="entry name" value="Xlink"/>
    <property type="match status" value="2"/>
</dbReference>
<feature type="compositionally biased region" description="Polar residues" evidence="8">
    <location>
        <begin position="405"/>
        <end position="420"/>
    </location>
</feature>
<dbReference type="InterPro" id="IPR013783">
    <property type="entry name" value="Ig-like_fold"/>
</dbReference>
<dbReference type="FunFam" id="3.10.100.10:FF:000002">
    <property type="entry name" value="Hyaluronan proteoglycan link protein 1"/>
    <property type="match status" value="1"/>
</dbReference>
<keyword evidence="13" id="KW-1185">Reference proteome</keyword>
<dbReference type="InterPro" id="IPR007110">
    <property type="entry name" value="Ig-like_dom"/>
</dbReference>
<feature type="disulfide bond" evidence="7">
    <location>
        <begin position="300"/>
        <end position="321"/>
    </location>
</feature>
<gene>
    <name evidence="12" type="ORF">IRJ41_022279</name>
</gene>
<feature type="domain" description="Link" evidence="11">
    <location>
        <begin position="156"/>
        <end position="251"/>
    </location>
</feature>
<dbReference type="SMART" id="SM00409">
    <property type="entry name" value="IG"/>
    <property type="match status" value="1"/>
</dbReference>
<feature type="signal peptide" evidence="9">
    <location>
        <begin position="1"/>
        <end position="17"/>
    </location>
</feature>
<dbReference type="GO" id="GO:0010001">
    <property type="term" value="P:glial cell differentiation"/>
    <property type="evidence" value="ECO:0007669"/>
    <property type="project" value="TreeGrafter"/>
</dbReference>
<keyword evidence="4" id="KW-0677">Repeat</keyword>
<dbReference type="PROSITE" id="PS01241">
    <property type="entry name" value="LINK_1"/>
    <property type="match status" value="2"/>
</dbReference>
<keyword evidence="3" id="KW-0964">Secreted</keyword>
<evidence type="ECO:0000313" key="12">
    <source>
        <dbReference type="EMBL" id="KAI7812005.1"/>
    </source>
</evidence>
<proteinExistence type="inferred from homology"/>
<comment type="similarity">
    <text evidence="2">Belongs to the aggrecan/versican proteoglycan family.</text>
</comment>
<evidence type="ECO:0000256" key="3">
    <source>
        <dbReference type="ARBA" id="ARBA00022525"/>
    </source>
</evidence>
<dbReference type="InterPro" id="IPR016187">
    <property type="entry name" value="CTDL_fold"/>
</dbReference>
<dbReference type="GO" id="GO:0072534">
    <property type="term" value="C:perineuronal net"/>
    <property type="evidence" value="ECO:0007669"/>
    <property type="project" value="TreeGrafter"/>
</dbReference>
<evidence type="ECO:0000256" key="7">
    <source>
        <dbReference type="PROSITE-ProRule" id="PRU00323"/>
    </source>
</evidence>
<feature type="domain" description="Ig-like" evidence="10">
    <location>
        <begin position="37"/>
        <end position="154"/>
    </location>
</feature>